<feature type="transmembrane region" description="Helical" evidence="6">
    <location>
        <begin position="498"/>
        <end position="519"/>
    </location>
</feature>
<dbReference type="InterPro" id="IPR036259">
    <property type="entry name" value="MFS_trans_sf"/>
</dbReference>
<feature type="transmembrane region" description="Helical" evidence="6">
    <location>
        <begin position="429"/>
        <end position="450"/>
    </location>
</feature>
<keyword evidence="4 6" id="KW-0472">Membrane</keyword>
<sequence length="669" mass="74277">MKKWLIKQEWSKNDEEHIVGEKDIATGEEHQEQEEANNKTHQSPPTTPPPTPPPPPPPRNKQDLDIGSEFVYCGQDEPENVSSEKEEYDRKQEVHKDDEPSRRKQFMRLFVPDAKPAATPQVWAGVTAAATHLGVGCALGLSTASIPLLTTNTLVEEDELHLNTSQAAFFSNMVVLGAAVGSLVTVVPQVWVGQRVTLLATLPVSLAAWIMMVSTNNAWVVVAARALQGLTLGIMVGPTNNYVVELSHTNLRATLLAGLGLAEQLGWFAMQAAGTWALPWRWVALGCGCLSTVIPFAGLLFLPDSPRWLAFRDRPPEALKSLMFFRGPHYDSHEELTAIFNQVKKRGTARDQLRAMEDPNIIHITLLLMLLYLASNFTGNITLYNNMETLLTLLGEGLSPTLSVVFMAAINVIGSLIFLIIVERMDRRLVLAIVFLLCFGALAMLGSYFYDQREVVSNTPKPIWLPIISLAMFSFVSSSRMSVLILLRAELLPTSVRFTVVGFLSALFYTGAFVAQQTYQPALSALEQHGIFWMYSCFNLLIAVTGGIALKETRGRSLEKIAASIHLQSNDASQKKKGNGIKKPKPPIQRDVIQHLSSNGYHNFERDVSDINQLTHSPRRPSYVHRNISTVHQAVQTQDQATETHTDTVQYMMDGNDKIVILNLRNTYV</sequence>
<feature type="transmembrane region" description="Helical" evidence="6">
    <location>
        <begin position="169"/>
        <end position="187"/>
    </location>
</feature>
<evidence type="ECO:0000256" key="1">
    <source>
        <dbReference type="ARBA" id="ARBA00004141"/>
    </source>
</evidence>
<dbReference type="InterPro" id="IPR050549">
    <property type="entry name" value="MFS_Trehalose_Transporter"/>
</dbReference>
<dbReference type="Pfam" id="PF00083">
    <property type="entry name" value="Sugar_tr"/>
    <property type="match status" value="1"/>
</dbReference>
<feature type="transmembrane region" description="Helical" evidence="6">
    <location>
        <begin position="531"/>
        <end position="550"/>
    </location>
</feature>
<dbReference type="PANTHER" id="PTHR48021">
    <property type="match status" value="1"/>
</dbReference>
<evidence type="ECO:0000256" key="5">
    <source>
        <dbReference type="SAM" id="MobiDB-lite"/>
    </source>
</evidence>
<feature type="compositionally biased region" description="Pro residues" evidence="5">
    <location>
        <begin position="45"/>
        <end position="59"/>
    </location>
</feature>
<feature type="transmembrane region" description="Helical" evidence="6">
    <location>
        <begin position="282"/>
        <end position="302"/>
    </location>
</feature>
<keyword evidence="9" id="KW-1185">Reference proteome</keyword>
<evidence type="ECO:0000256" key="4">
    <source>
        <dbReference type="ARBA" id="ARBA00023136"/>
    </source>
</evidence>
<name>A0AAE1NTY6_9EUCA</name>
<dbReference type="Proteomes" id="UP001292094">
    <property type="component" value="Unassembled WGS sequence"/>
</dbReference>
<dbReference type="PROSITE" id="PS00217">
    <property type="entry name" value="SUGAR_TRANSPORT_2"/>
    <property type="match status" value="1"/>
</dbReference>
<evidence type="ECO:0000256" key="6">
    <source>
        <dbReference type="SAM" id="Phobius"/>
    </source>
</evidence>
<feature type="compositionally biased region" description="Basic and acidic residues" evidence="5">
    <location>
        <begin position="82"/>
        <end position="101"/>
    </location>
</feature>
<evidence type="ECO:0000313" key="8">
    <source>
        <dbReference type="EMBL" id="KAK4295451.1"/>
    </source>
</evidence>
<feature type="compositionally biased region" description="Basic and acidic residues" evidence="5">
    <location>
        <begin position="9"/>
        <end position="30"/>
    </location>
</feature>
<evidence type="ECO:0000259" key="7">
    <source>
        <dbReference type="PROSITE" id="PS50850"/>
    </source>
</evidence>
<protein>
    <recommendedName>
        <fullName evidence="7">Major facilitator superfamily (MFS) profile domain-containing protein</fullName>
    </recommendedName>
</protein>
<dbReference type="InterPro" id="IPR005828">
    <property type="entry name" value="MFS_sugar_transport-like"/>
</dbReference>
<dbReference type="GO" id="GO:0022857">
    <property type="term" value="F:transmembrane transporter activity"/>
    <property type="evidence" value="ECO:0007669"/>
    <property type="project" value="InterPro"/>
</dbReference>
<evidence type="ECO:0000256" key="2">
    <source>
        <dbReference type="ARBA" id="ARBA00022692"/>
    </source>
</evidence>
<feature type="transmembrane region" description="Helical" evidence="6">
    <location>
        <begin position="249"/>
        <end position="270"/>
    </location>
</feature>
<gene>
    <name evidence="8" type="ORF">Pmani_031972</name>
</gene>
<proteinExistence type="predicted"/>
<accession>A0AAE1NTY6</accession>
<dbReference type="PROSITE" id="PS50850">
    <property type="entry name" value="MFS"/>
    <property type="match status" value="1"/>
</dbReference>
<dbReference type="EMBL" id="JAWZYT010004072">
    <property type="protein sequence ID" value="KAK4295451.1"/>
    <property type="molecule type" value="Genomic_DNA"/>
</dbReference>
<dbReference type="GO" id="GO:0016020">
    <property type="term" value="C:membrane"/>
    <property type="evidence" value="ECO:0007669"/>
    <property type="project" value="UniProtKB-SubCell"/>
</dbReference>
<keyword evidence="2 6" id="KW-0812">Transmembrane</keyword>
<dbReference type="InterPro" id="IPR020846">
    <property type="entry name" value="MFS_dom"/>
</dbReference>
<evidence type="ECO:0000256" key="3">
    <source>
        <dbReference type="ARBA" id="ARBA00022989"/>
    </source>
</evidence>
<dbReference type="PANTHER" id="PTHR48021:SF1">
    <property type="entry name" value="GH07001P-RELATED"/>
    <property type="match status" value="1"/>
</dbReference>
<dbReference type="Gene3D" id="1.20.1250.20">
    <property type="entry name" value="MFS general substrate transporter like domains"/>
    <property type="match status" value="1"/>
</dbReference>
<feature type="region of interest" description="Disordered" evidence="5">
    <location>
        <begin position="1"/>
        <end position="101"/>
    </location>
</feature>
<dbReference type="InterPro" id="IPR005829">
    <property type="entry name" value="Sugar_transporter_CS"/>
</dbReference>
<feature type="domain" description="Major facilitator superfamily (MFS) profile" evidence="7">
    <location>
        <begin position="124"/>
        <end position="554"/>
    </location>
</feature>
<comment type="caution">
    <text evidence="8">The sequence shown here is derived from an EMBL/GenBank/DDBJ whole genome shotgun (WGS) entry which is preliminary data.</text>
</comment>
<feature type="transmembrane region" description="Helical" evidence="6">
    <location>
        <begin position="401"/>
        <end position="422"/>
    </location>
</feature>
<dbReference type="SUPFAM" id="SSF103473">
    <property type="entry name" value="MFS general substrate transporter"/>
    <property type="match status" value="1"/>
</dbReference>
<feature type="transmembrane region" description="Helical" evidence="6">
    <location>
        <begin position="360"/>
        <end position="381"/>
    </location>
</feature>
<reference evidence="8" key="1">
    <citation type="submission" date="2023-11" db="EMBL/GenBank/DDBJ databases">
        <title>Genome assemblies of two species of porcelain crab, Petrolisthes cinctipes and Petrolisthes manimaculis (Anomura: Porcellanidae).</title>
        <authorList>
            <person name="Angst P."/>
        </authorList>
    </citation>
    <scope>NUCLEOTIDE SEQUENCE</scope>
    <source>
        <strain evidence="8">PB745_02</strain>
        <tissue evidence="8">Gill</tissue>
    </source>
</reference>
<organism evidence="8 9">
    <name type="scientific">Petrolisthes manimaculis</name>
    <dbReference type="NCBI Taxonomy" id="1843537"/>
    <lineage>
        <taxon>Eukaryota</taxon>
        <taxon>Metazoa</taxon>
        <taxon>Ecdysozoa</taxon>
        <taxon>Arthropoda</taxon>
        <taxon>Crustacea</taxon>
        <taxon>Multicrustacea</taxon>
        <taxon>Malacostraca</taxon>
        <taxon>Eumalacostraca</taxon>
        <taxon>Eucarida</taxon>
        <taxon>Decapoda</taxon>
        <taxon>Pleocyemata</taxon>
        <taxon>Anomura</taxon>
        <taxon>Galatheoidea</taxon>
        <taxon>Porcellanidae</taxon>
        <taxon>Petrolisthes</taxon>
    </lineage>
</organism>
<dbReference type="AlphaFoldDB" id="A0AAE1NTY6"/>
<comment type="subcellular location">
    <subcellularLocation>
        <location evidence="1">Membrane</location>
        <topology evidence="1">Multi-pass membrane protein</topology>
    </subcellularLocation>
</comment>
<feature type="transmembrane region" description="Helical" evidence="6">
    <location>
        <begin position="462"/>
        <end position="486"/>
    </location>
</feature>
<keyword evidence="3 6" id="KW-1133">Transmembrane helix</keyword>
<evidence type="ECO:0000313" key="9">
    <source>
        <dbReference type="Proteomes" id="UP001292094"/>
    </source>
</evidence>